<comment type="cofactor">
    <cofactor evidence="7">
        <name>Zn(2+)</name>
        <dbReference type="ChEBI" id="CHEBI:29105"/>
    </cofactor>
    <text evidence="7">Binds 1 zinc ion per subunit.</text>
</comment>
<dbReference type="InterPro" id="IPR000602">
    <property type="entry name" value="Glyco_hydro_38_N"/>
</dbReference>
<dbReference type="SUPFAM" id="SSF74650">
    <property type="entry name" value="Galactose mutarotase-like"/>
    <property type="match status" value="1"/>
</dbReference>
<dbReference type="InterPro" id="IPR013780">
    <property type="entry name" value="Glyco_hydro_b"/>
</dbReference>
<dbReference type="SUPFAM" id="SSF88688">
    <property type="entry name" value="Families 57/38 glycoside transferase middle domain"/>
    <property type="match status" value="1"/>
</dbReference>
<dbReference type="PANTHER" id="PTHR11607:SF3">
    <property type="entry name" value="LYSOSOMAL ALPHA-MANNOSIDASE"/>
    <property type="match status" value="1"/>
</dbReference>
<evidence type="ECO:0000256" key="7">
    <source>
        <dbReference type="RuleBase" id="RU361199"/>
    </source>
</evidence>
<dbReference type="InterPro" id="IPR011013">
    <property type="entry name" value="Gal_mutarotase_sf_dom"/>
</dbReference>
<dbReference type="InterPro" id="IPR037094">
    <property type="entry name" value="Glyco_hydro_38_cen_sf"/>
</dbReference>
<feature type="transmembrane region" description="Helical" evidence="8">
    <location>
        <begin position="12"/>
        <end position="31"/>
    </location>
</feature>
<dbReference type="InterPro" id="IPR027291">
    <property type="entry name" value="Glyco_hydro_38_N_sf"/>
</dbReference>
<keyword evidence="8" id="KW-0472">Membrane</keyword>
<dbReference type="Pfam" id="PF09261">
    <property type="entry name" value="Alpha-mann_mid"/>
    <property type="match status" value="1"/>
</dbReference>
<sequence>MPKSARSTVPTAWKLMIVISVLYLLCVWLGYRHLERTLFQRRSSGQVFQPKLSKDGLQLYVKQCPVTYSQRHGHLSGPVDTRLAKALKPGMCQASARPVRTNIQIESEWRSISVAYPQYVYTVSGWIQVLDVPTYTPKPLKVIIVPHSHQDPGWKSTFEGYFQSQTRDTLENMVNFLSAHPKWKFIWSEISFFEKWYSGEDGGDRERVKRLIDNGQLEIVTGGWVMTDEAVAHYSAMLDQLVEGHQWLKQNLDITPNTSWSVDTFGHSPTMAYLLKESGVKNIVIQRVHFAIKRYLAKKKSLEFMWRQSWDSSGKTDTLCHLMPFLLYAIHYSCGPDPHVCCQFDFHEDKCLRGTETVPRVAVNETNIRKLSWALWEQLQKKAELYRSNVLLVPHGDDFRYDSSSEWEAQFGNLEKLMEYMNKDPDMNINLEFGTVSDFFNALKTDTEKSKVSFPSLTGDFLPYNDRDDQYWTGFYTSRPLYKHMARWLHAKLRITDILLTLLCAGDTTSHYCRYLMTLEESLPQARQALALFQHHDAITGTSKRYVVKDYASKLHGASIVIDDILKKLMFLSVAEGQKDAKRAVGNVSLTMAEEWSDFVTPPSLKANYVDGKWFVLVTNPLTIQWKSVVTVRTSSPSAVKTKGGGLVAYQINPVLDENLKPVLGLYDVVFEADLQALSVKLYVVSESHSHGKYVSVTLFGKQLEPVMFVEDFKAKSSTVETIEIENLLLRTTFSSCTGTLQYTHRKLDDVIHKTAIKFVTYGTGSWSNPFRDKSGAYIFMPDGQARSLDSMYPPMVVLHGPVMSSVITKLPGVVHRAVLYNVSGPVASGVHLYNTVYLTPPLYDNKELVMRVESDVLSPDTSVCVDLNGFQMHKKRWRSKFLIQGNFHPVTSAAYIEDENHSRLSLLTTETHAVASLRPGWLEAVLDRRLMQDDWRGLNEGVSDNVQAVSRFMLVTEKKKNPLQTKGPACYPSLLTHLLSTHLNNPVQVVALREEKYEFKYKSEVNFMTEKWSCLYQLLNLRRLPVPRKGKVEEGQSALMIVQKAGLDCSYTEVYTDCDMQRFILLDKFLGVELSSVKQTTLTGVQELEILQQYAAGLKDMEIKAFKVTFK</sequence>
<evidence type="ECO:0000259" key="9">
    <source>
        <dbReference type="SMART" id="SM00872"/>
    </source>
</evidence>
<keyword evidence="8" id="KW-1133">Transmembrane helix</keyword>
<keyword evidence="3 7" id="KW-0378">Hydrolase</keyword>
<keyword evidence="2 7" id="KW-0479">Metal-binding</keyword>
<dbReference type="InterPro" id="IPR011330">
    <property type="entry name" value="Glyco_hydro/deAcase_b/a-brl"/>
</dbReference>
<keyword evidence="4 7" id="KW-0862">Zinc</keyword>
<dbReference type="PANTHER" id="PTHR11607">
    <property type="entry name" value="ALPHA-MANNOSIDASE"/>
    <property type="match status" value="1"/>
</dbReference>
<keyword evidence="8" id="KW-0812">Transmembrane</keyword>
<organism evidence="10 11">
    <name type="scientific">Aplysia californica</name>
    <name type="common">California sea hare</name>
    <dbReference type="NCBI Taxonomy" id="6500"/>
    <lineage>
        <taxon>Eukaryota</taxon>
        <taxon>Metazoa</taxon>
        <taxon>Spiralia</taxon>
        <taxon>Lophotrochozoa</taxon>
        <taxon>Mollusca</taxon>
        <taxon>Gastropoda</taxon>
        <taxon>Heterobranchia</taxon>
        <taxon>Euthyneura</taxon>
        <taxon>Tectipleura</taxon>
        <taxon>Aplysiida</taxon>
        <taxon>Aplysioidea</taxon>
        <taxon>Aplysiidae</taxon>
        <taxon>Aplysia</taxon>
    </lineage>
</organism>
<dbReference type="Pfam" id="PF01074">
    <property type="entry name" value="Glyco_hydro_38N"/>
    <property type="match status" value="1"/>
</dbReference>
<dbReference type="Gene3D" id="2.70.98.30">
    <property type="entry name" value="Golgi alpha-mannosidase II, domain 4"/>
    <property type="match status" value="1"/>
</dbReference>
<feature type="domain" description="Glycoside hydrolase family 38 central" evidence="9">
    <location>
        <begin position="470"/>
        <end position="555"/>
    </location>
</feature>
<dbReference type="InterPro" id="IPR028995">
    <property type="entry name" value="Glyco_hydro_57/38_cen_sf"/>
</dbReference>
<dbReference type="Proteomes" id="UP000694888">
    <property type="component" value="Unplaced"/>
</dbReference>
<dbReference type="Pfam" id="PF07748">
    <property type="entry name" value="Glyco_hydro_38C"/>
    <property type="match status" value="1"/>
</dbReference>
<dbReference type="Gene3D" id="1.20.1270.50">
    <property type="entry name" value="Glycoside hydrolase family 38, central domain"/>
    <property type="match status" value="1"/>
</dbReference>
<keyword evidence="10" id="KW-1185">Reference proteome</keyword>
<dbReference type="EC" id="3.2.1.-" evidence="7"/>
<keyword evidence="6 7" id="KW-0326">Glycosidase</keyword>
<reference evidence="11" key="1">
    <citation type="submission" date="2025-08" db="UniProtKB">
        <authorList>
            <consortium name="RefSeq"/>
        </authorList>
    </citation>
    <scope>IDENTIFICATION</scope>
</reference>
<protein>
    <recommendedName>
        <fullName evidence="7">Alpha-mannosidase</fullName>
        <ecNumber evidence="7">3.2.1.-</ecNumber>
    </recommendedName>
</protein>
<evidence type="ECO:0000256" key="4">
    <source>
        <dbReference type="ARBA" id="ARBA00022833"/>
    </source>
</evidence>
<evidence type="ECO:0000256" key="8">
    <source>
        <dbReference type="SAM" id="Phobius"/>
    </source>
</evidence>
<name>A0ABM0JB32_APLCA</name>
<dbReference type="InterPro" id="IPR015341">
    <property type="entry name" value="Glyco_hydro_38_cen"/>
</dbReference>
<dbReference type="Gene3D" id="3.20.110.10">
    <property type="entry name" value="Glycoside hydrolase 38, N terminal domain"/>
    <property type="match status" value="1"/>
</dbReference>
<dbReference type="InterPro" id="IPR011682">
    <property type="entry name" value="Glyco_hydro_38_C"/>
</dbReference>
<dbReference type="Gene3D" id="2.60.40.1180">
    <property type="entry name" value="Golgi alpha-mannosidase II"/>
    <property type="match status" value="1"/>
</dbReference>
<dbReference type="GeneID" id="101849737"/>
<evidence type="ECO:0000256" key="1">
    <source>
        <dbReference type="ARBA" id="ARBA00009792"/>
    </source>
</evidence>
<gene>
    <name evidence="11" type="primary">LOC101849737</name>
</gene>
<evidence type="ECO:0000256" key="6">
    <source>
        <dbReference type="ARBA" id="ARBA00023295"/>
    </source>
</evidence>
<evidence type="ECO:0000313" key="10">
    <source>
        <dbReference type="Proteomes" id="UP000694888"/>
    </source>
</evidence>
<proteinExistence type="inferred from homology"/>
<evidence type="ECO:0000256" key="2">
    <source>
        <dbReference type="ARBA" id="ARBA00022723"/>
    </source>
</evidence>
<evidence type="ECO:0000256" key="3">
    <source>
        <dbReference type="ARBA" id="ARBA00022801"/>
    </source>
</evidence>
<dbReference type="RefSeq" id="XP_005089577.1">
    <property type="nucleotide sequence ID" value="XM_005089520.3"/>
</dbReference>
<dbReference type="InterPro" id="IPR050843">
    <property type="entry name" value="Glycosyl_Hydrlase_38"/>
</dbReference>
<keyword evidence="5" id="KW-1015">Disulfide bond</keyword>
<evidence type="ECO:0000256" key="5">
    <source>
        <dbReference type="ARBA" id="ARBA00023157"/>
    </source>
</evidence>
<accession>A0ABM0JB32</accession>
<dbReference type="SUPFAM" id="SSF88713">
    <property type="entry name" value="Glycoside hydrolase/deacetylase"/>
    <property type="match status" value="1"/>
</dbReference>
<comment type="similarity">
    <text evidence="1 7">Belongs to the glycosyl hydrolase 38 family.</text>
</comment>
<dbReference type="SMART" id="SM00872">
    <property type="entry name" value="Alpha-mann_mid"/>
    <property type="match status" value="1"/>
</dbReference>
<evidence type="ECO:0000313" key="11">
    <source>
        <dbReference type="RefSeq" id="XP_005089577.1"/>
    </source>
</evidence>